<accession>A0A9R0ZA39</accession>
<dbReference type="AlphaFoldDB" id="A0A9R0ZA39"/>
<feature type="compositionally biased region" description="Basic residues" evidence="1">
    <location>
        <begin position="1"/>
        <end position="16"/>
    </location>
</feature>
<feature type="compositionally biased region" description="Gly residues" evidence="1">
    <location>
        <begin position="53"/>
        <end position="63"/>
    </location>
</feature>
<proteinExistence type="predicted"/>
<dbReference type="EMBL" id="LT934123">
    <property type="protein sequence ID" value="VAI74170.1"/>
    <property type="molecule type" value="Genomic_DNA"/>
</dbReference>
<dbReference type="Pfam" id="PF07891">
    <property type="entry name" value="DUF1666"/>
    <property type="match status" value="2"/>
</dbReference>
<feature type="region of interest" description="Disordered" evidence="1">
    <location>
        <begin position="1"/>
        <end position="80"/>
    </location>
</feature>
<name>A0A9R0ZA39_TRITD</name>
<reference evidence="2 3" key="1">
    <citation type="submission" date="2017-09" db="EMBL/GenBank/DDBJ databases">
        <authorList>
            <consortium name="International Durum Wheat Genome Sequencing Consortium (IDWGSC)"/>
            <person name="Milanesi L."/>
        </authorList>
    </citation>
    <scope>NUCLEOTIDE SEQUENCE [LARGE SCALE GENOMIC DNA]</scope>
    <source>
        <strain evidence="3">cv. Svevo</strain>
    </source>
</reference>
<dbReference type="PANTHER" id="PTHR46702">
    <property type="entry name" value="DNA LIGASE (DUF1666)-RELATED"/>
    <property type="match status" value="1"/>
</dbReference>
<evidence type="ECO:0000256" key="1">
    <source>
        <dbReference type="SAM" id="MobiDB-lite"/>
    </source>
</evidence>
<dbReference type="OMA" id="RQWWCGF"/>
<evidence type="ECO:0000313" key="3">
    <source>
        <dbReference type="Proteomes" id="UP000324705"/>
    </source>
</evidence>
<sequence>MDFFKLKKFGKARKGSRREGEALECDEDANGGNVASEGDISEQNPEAAAGAGVANGGGAGVANGGEEVGEEEEDEDDDFITNEVKRRLKEMRKNTFMVLIPEEENAEVEEDEDGEEEEEGSSSREWMESDVGEGFPLCGFDSLYDKYSQRMVAFDKTITQIFKDSDLLFEQFHDFHFLVLSILKIYMVTEHLTSFDGQPYIDSYASRRLSFGSFNISKKSPRSASKLASTLRSLSFKRRDELQEDCENLQQQQSEDDPYQILETAYVAQVSLSWEAIHCTYMHLSLILAAQPENPTTYSCAAQAFQQFQVLLQRFVENEPFEQGSRFQIYARSRSSLSKLLQVPTFQGPPPTSFADSPNLHTGSSLFHADFVHVLEPPNGPCESHKAIDGTPAGIALSYMNVVLRCNRKMYFENTGSECTQWFVDTLGMIADGKDNAEDQTEPILAPDLMKLLEECILTFRVFLKKDKKKSSVLMGVHGHTGSSIQQVQSSLDKKEMKVKELFKKKKGWKSKTWPTTMEEVQLLFALTDIKVVSRVLRMAKLSKEQLLWCEEKMSKLDLSDNKLRRDGCPILFPC</sequence>
<feature type="region of interest" description="Disordered" evidence="1">
    <location>
        <begin position="100"/>
        <end position="129"/>
    </location>
</feature>
<organism evidence="2 3">
    <name type="scientific">Triticum turgidum subsp. durum</name>
    <name type="common">Durum wheat</name>
    <name type="synonym">Triticum durum</name>
    <dbReference type="NCBI Taxonomy" id="4567"/>
    <lineage>
        <taxon>Eukaryota</taxon>
        <taxon>Viridiplantae</taxon>
        <taxon>Streptophyta</taxon>
        <taxon>Embryophyta</taxon>
        <taxon>Tracheophyta</taxon>
        <taxon>Spermatophyta</taxon>
        <taxon>Magnoliopsida</taxon>
        <taxon>Liliopsida</taxon>
        <taxon>Poales</taxon>
        <taxon>Poaceae</taxon>
        <taxon>BOP clade</taxon>
        <taxon>Pooideae</taxon>
        <taxon>Triticodae</taxon>
        <taxon>Triticeae</taxon>
        <taxon>Triticinae</taxon>
        <taxon>Triticum</taxon>
    </lineage>
</organism>
<dbReference type="Gramene" id="TRITD7Av1G097000.3">
    <property type="protein sequence ID" value="TRITD7Av1G097000.3"/>
    <property type="gene ID" value="TRITD7Av1G097000"/>
</dbReference>
<dbReference type="PANTHER" id="PTHR46702:SF1">
    <property type="entry name" value="DUF1666 FAMILY PROTEIN (DUF1666)"/>
    <property type="match status" value="1"/>
</dbReference>
<feature type="compositionally biased region" description="Acidic residues" evidence="1">
    <location>
        <begin position="67"/>
        <end position="80"/>
    </location>
</feature>
<dbReference type="Proteomes" id="UP000324705">
    <property type="component" value="Chromosome 7A"/>
</dbReference>
<keyword evidence="3" id="KW-1185">Reference proteome</keyword>
<feature type="compositionally biased region" description="Acidic residues" evidence="1">
    <location>
        <begin position="101"/>
        <end position="120"/>
    </location>
</feature>
<evidence type="ECO:0000313" key="2">
    <source>
        <dbReference type="EMBL" id="VAI74170.1"/>
    </source>
</evidence>
<gene>
    <name evidence="2" type="ORF">TRITD_7Av1G097000</name>
</gene>
<protein>
    <submittedName>
        <fullName evidence="2">Uncharacterized protein</fullName>
    </submittedName>
</protein>
<dbReference type="InterPro" id="IPR012870">
    <property type="entry name" value="DUF1666"/>
</dbReference>